<evidence type="ECO:0000313" key="1">
    <source>
        <dbReference type="EMBL" id="SHE86037.1"/>
    </source>
</evidence>
<accession>A0A1M4WY01</accession>
<name>A0A1M4WY01_9FLAO</name>
<sequence length="143" mass="16252">MYVDSRTADQSRYNLQKGIDTIIENLNEGKSVMAGVMYDSKKTVQEKDYANKSTNHYVTIVGMGRDDQGVYFSYYDNYSNGKGESVGTDLKNNKFRLLTDSKGNYYFADADNNIPLNGNQNVELGNKENKPARYILTEVRDNE</sequence>
<evidence type="ECO:0000313" key="2">
    <source>
        <dbReference type="Proteomes" id="UP000184147"/>
    </source>
</evidence>
<dbReference type="Proteomes" id="UP000184147">
    <property type="component" value="Unassembled WGS sequence"/>
</dbReference>
<organism evidence="1 2">
    <name type="scientific">Flavobacterium fontis</name>
    <dbReference type="NCBI Taxonomy" id="1124188"/>
    <lineage>
        <taxon>Bacteria</taxon>
        <taxon>Pseudomonadati</taxon>
        <taxon>Bacteroidota</taxon>
        <taxon>Flavobacteriia</taxon>
        <taxon>Flavobacteriales</taxon>
        <taxon>Flavobacteriaceae</taxon>
        <taxon>Flavobacterium</taxon>
    </lineage>
</organism>
<dbReference type="STRING" id="1124188.SAMN05444377_101460"/>
<reference evidence="1 2" key="1">
    <citation type="submission" date="2016-11" db="EMBL/GenBank/DDBJ databases">
        <authorList>
            <person name="Jaros S."/>
            <person name="Januszkiewicz K."/>
            <person name="Wedrychowicz H."/>
        </authorList>
    </citation>
    <scope>NUCLEOTIDE SEQUENCE [LARGE SCALE GENOMIC DNA]</scope>
    <source>
        <strain evidence="1 2">DSM 25660</strain>
    </source>
</reference>
<dbReference type="AlphaFoldDB" id="A0A1M4WY01"/>
<dbReference type="EMBL" id="FQVQ01000001">
    <property type="protein sequence ID" value="SHE86037.1"/>
    <property type="molecule type" value="Genomic_DNA"/>
</dbReference>
<proteinExistence type="predicted"/>
<keyword evidence="2" id="KW-1185">Reference proteome</keyword>
<protein>
    <submittedName>
        <fullName evidence="1">Uncharacterized protein</fullName>
    </submittedName>
</protein>
<gene>
    <name evidence="1" type="ORF">SAMN05444377_101460</name>
</gene>